<evidence type="ECO:0000256" key="3">
    <source>
        <dbReference type="ARBA" id="ARBA00022490"/>
    </source>
</evidence>
<sequence length="1311" mass="147737">MPRYNPATVEPKWQRYWDEQKTFAAPRMPEGEKLYVLDMFPYPSGDGLHVGHPEGYTATDIVCRYGRMRGRSVMHPMGWDAFGLPAEQHAIKTGTPPRTTTEKNISTFRRQLKMLGFSYDWDRELATTDVDYFRWTQWIFLQLFDTWFDPDQQKGRPIAELPIPAEVKAEGQAAIEQYQDEHRLAYQIEAPVNWCPALGTVLANEEVIGGLSERGSHPVQRIPLRQWMLRITAYADRLENDLDTLDWPNSIKLLQRNWIGRSTGAEVDFFLPAMHGDAEATQALEQWKQNRAKTGFPRKPADDVLRVYTTRPDTLFGATYMVIAPEHPAVERLTTAEQKKAVEEYCQKAGTKSDLDRTELAKEKTGVFTGSHAINPVNGNPIPIWIADYVLMGYGTGAIMAVPAHDTRDFEFAEAFNVPITAVVDPGDEDSVDRDAVLAGKQPFPGNGIAINSAQYDGTPTAEFKQKIAADLATQGVGREAVNYKLRDWLFSRQHFWGEPFPILHELDKEGKPTGKLVPVPEEQLPVRLPEMTEFKPHGRPEPPWAEAPEEWLYPTINGKRYMRETNTMPQWAGSCWYYLRYLDPKNDQQLIDPEVEKAWMPVDLYIGGAEHAVLHLLYARFWHKVLHDRGIITKPEPFQRLINQGMILGEIEMTGYQNDEGSWVSASEVKIDDASNEPVLKKSGQKVQAVSVEPHLTTKKGENFVLAADQSIRLNSRSFKMSKSRGNVVNPDAVVKEYGADALRLYEMFMGPLEATKPWNMAGVNGVRGFLDRVWRLIVDDSAEEMALSPDVEDIEPNAEQNRVLHKTIQGVTNDIDSMGFNTAIAKMMEATNFFTKQRPRPKRAMEALVLLLSPFAPHIAEELWELLGHEKTLAYEPWPTYDESLIKEDTVEIPVQINGKIRARINVAADSTKDQLEAAAQEEPSIAEQLAGKNIVKRIVVPGRPPQTRRTRRRRIAQSAQSPAACFRRHEESRSLWKVPPVKPDRAGNDTRPRSEPEKQSTDKRSPRPVATSDRRSSAAMDRAIHTSSTSQGTVGRIDDRIHILLGDVPLMEFDPSGAEDFLNQVMRIVTLVAIITISLLGTASGRDLFVSNTGGDDSFNGLTAQATGDYNGPTQSINRALHLARKGDRIVIANTGVPYRESIALVVNKHAGDGFRPFIIQGNGAVLDGSIETPVYDWEAFAKDEYRFRPERMSYQRLFLNDRPLEFVPPTDEGLVPLLEPLQWSLVDGYIHFRVEPGKMLEEYPLTHARLQVGITLRQTQDVVVDNLIVQGYYLDGVNAHDLVYNTTLSQITARGNGRSGIAARLWQ</sequence>
<dbReference type="Gene3D" id="1.10.730.10">
    <property type="entry name" value="Isoleucyl-tRNA Synthetase, Domain 1"/>
    <property type="match status" value="1"/>
</dbReference>
<dbReference type="EMBL" id="CAMXCT010000001">
    <property type="protein sequence ID" value="CAI3971966.1"/>
    <property type="molecule type" value="Genomic_DNA"/>
</dbReference>
<keyword evidence="5 11" id="KW-0547">Nucleotide-binding</keyword>
<evidence type="ECO:0000256" key="4">
    <source>
        <dbReference type="ARBA" id="ARBA00022598"/>
    </source>
</evidence>
<protein>
    <recommendedName>
        <fullName evidence="2">leucine--tRNA ligase</fullName>
        <ecNumber evidence="2">6.1.1.4</ecNumber>
    </recommendedName>
    <alternativeName>
        <fullName evidence="9">Leucyl-tRNA synthetase</fullName>
    </alternativeName>
</protein>
<evidence type="ECO:0000256" key="6">
    <source>
        <dbReference type="ARBA" id="ARBA00022840"/>
    </source>
</evidence>
<evidence type="ECO:0000256" key="11">
    <source>
        <dbReference type="RuleBase" id="RU363035"/>
    </source>
</evidence>
<dbReference type="FunFam" id="1.10.730.10:FF:000011">
    <property type="entry name" value="Leucine--tRNA ligase chloroplastic/mitochondrial"/>
    <property type="match status" value="1"/>
</dbReference>
<organism evidence="16">
    <name type="scientific">Cladocopium goreaui</name>
    <dbReference type="NCBI Taxonomy" id="2562237"/>
    <lineage>
        <taxon>Eukaryota</taxon>
        <taxon>Sar</taxon>
        <taxon>Alveolata</taxon>
        <taxon>Dinophyceae</taxon>
        <taxon>Suessiales</taxon>
        <taxon>Symbiodiniaceae</taxon>
        <taxon>Cladocopium</taxon>
    </lineage>
</organism>
<dbReference type="FunFam" id="3.40.50.620:FF:000060">
    <property type="entry name" value="Leucine--tRNA ligase"/>
    <property type="match status" value="1"/>
</dbReference>
<evidence type="ECO:0000259" key="15">
    <source>
        <dbReference type="Pfam" id="PF13603"/>
    </source>
</evidence>
<keyword evidence="7 11" id="KW-0648">Protein biosynthesis</keyword>
<dbReference type="SUPFAM" id="SSF47323">
    <property type="entry name" value="Anticodon-binding domain of a subclass of class I aminoacyl-tRNA synthetases"/>
    <property type="match status" value="1"/>
</dbReference>
<evidence type="ECO:0000256" key="8">
    <source>
        <dbReference type="ARBA" id="ARBA00023146"/>
    </source>
</evidence>
<dbReference type="EMBL" id="CAMXCT020000001">
    <property type="protein sequence ID" value="CAL1125341.1"/>
    <property type="molecule type" value="Genomic_DNA"/>
</dbReference>
<dbReference type="PROSITE" id="PS00178">
    <property type="entry name" value="AA_TRNA_LIGASE_I"/>
    <property type="match status" value="1"/>
</dbReference>
<dbReference type="OrthoDB" id="15954at2759"/>
<dbReference type="SUPFAM" id="SSF52374">
    <property type="entry name" value="Nucleotidylyl transferase"/>
    <property type="match status" value="1"/>
</dbReference>
<comment type="caution">
    <text evidence="16">The sequence shown here is derived from an EMBL/GenBank/DDBJ whole genome shotgun (WGS) entry which is preliminary data.</text>
</comment>
<name>A0A9P1BI67_9DINO</name>
<keyword evidence="8 11" id="KW-0030">Aminoacyl-tRNA synthetase</keyword>
<keyword evidence="18" id="KW-1185">Reference proteome</keyword>
<feature type="compositionally biased region" description="Basic and acidic residues" evidence="12">
    <location>
        <begin position="985"/>
        <end position="1008"/>
    </location>
</feature>
<keyword evidence="3" id="KW-0963">Cytoplasm</keyword>
<evidence type="ECO:0000256" key="5">
    <source>
        <dbReference type="ARBA" id="ARBA00022741"/>
    </source>
</evidence>
<feature type="domain" description="Methionyl/Valyl/Leucyl/Isoleucyl-tRNA synthetase anticodon-binding" evidence="14">
    <location>
        <begin position="805"/>
        <end position="914"/>
    </location>
</feature>
<evidence type="ECO:0000256" key="2">
    <source>
        <dbReference type="ARBA" id="ARBA00013164"/>
    </source>
</evidence>
<dbReference type="InterPro" id="IPR013155">
    <property type="entry name" value="M/V/L/I-tRNA-synth_anticd-bd"/>
</dbReference>
<dbReference type="InterPro" id="IPR014729">
    <property type="entry name" value="Rossmann-like_a/b/a_fold"/>
</dbReference>
<dbReference type="PANTHER" id="PTHR43740:SF2">
    <property type="entry name" value="LEUCINE--TRNA LIGASE, MITOCHONDRIAL"/>
    <property type="match status" value="1"/>
</dbReference>
<dbReference type="Pfam" id="PF13603">
    <property type="entry name" value="tRNA-synt_1_2"/>
    <property type="match status" value="1"/>
</dbReference>
<evidence type="ECO:0000256" key="1">
    <source>
        <dbReference type="ARBA" id="ARBA00005594"/>
    </source>
</evidence>
<comment type="catalytic activity">
    <reaction evidence="10">
        <text>tRNA(Leu) + L-leucine + ATP = L-leucyl-tRNA(Leu) + AMP + diphosphate</text>
        <dbReference type="Rhea" id="RHEA:11688"/>
        <dbReference type="Rhea" id="RHEA-COMP:9613"/>
        <dbReference type="Rhea" id="RHEA-COMP:9622"/>
        <dbReference type="ChEBI" id="CHEBI:30616"/>
        <dbReference type="ChEBI" id="CHEBI:33019"/>
        <dbReference type="ChEBI" id="CHEBI:57427"/>
        <dbReference type="ChEBI" id="CHEBI:78442"/>
        <dbReference type="ChEBI" id="CHEBI:78494"/>
        <dbReference type="ChEBI" id="CHEBI:456215"/>
        <dbReference type="EC" id="6.1.1.4"/>
    </reaction>
</comment>
<dbReference type="Proteomes" id="UP001152797">
    <property type="component" value="Unassembled WGS sequence"/>
</dbReference>
<dbReference type="GO" id="GO:0004823">
    <property type="term" value="F:leucine-tRNA ligase activity"/>
    <property type="evidence" value="ECO:0007669"/>
    <property type="project" value="UniProtKB-EC"/>
</dbReference>
<accession>A0A9P1BI67</accession>
<dbReference type="GO" id="GO:0006429">
    <property type="term" value="P:leucyl-tRNA aminoacylation"/>
    <property type="evidence" value="ECO:0007669"/>
    <property type="project" value="InterPro"/>
</dbReference>
<dbReference type="InterPro" id="IPR001412">
    <property type="entry name" value="aa-tRNA-synth_I_CS"/>
</dbReference>
<dbReference type="SUPFAM" id="SSF50677">
    <property type="entry name" value="ValRS/IleRS/LeuRS editing domain"/>
    <property type="match status" value="1"/>
</dbReference>
<dbReference type="InterPro" id="IPR002300">
    <property type="entry name" value="aa-tRNA-synth_Ia"/>
</dbReference>
<feature type="domain" description="Aminoacyl-tRNA synthetase class Ia" evidence="13">
    <location>
        <begin position="716"/>
        <end position="747"/>
    </location>
</feature>
<dbReference type="InterPro" id="IPR011050">
    <property type="entry name" value="Pectin_lyase_fold/virulence"/>
</dbReference>
<feature type="compositionally biased region" description="Basic residues" evidence="12">
    <location>
        <begin position="949"/>
        <end position="958"/>
    </location>
</feature>
<dbReference type="GO" id="GO:0005739">
    <property type="term" value="C:mitochondrion"/>
    <property type="evidence" value="ECO:0007669"/>
    <property type="project" value="UniProtKB-ARBA"/>
</dbReference>
<evidence type="ECO:0000259" key="14">
    <source>
        <dbReference type="Pfam" id="PF08264"/>
    </source>
</evidence>
<dbReference type="GO" id="GO:0005524">
    <property type="term" value="F:ATP binding"/>
    <property type="evidence" value="ECO:0007669"/>
    <property type="project" value="UniProtKB-KW"/>
</dbReference>
<dbReference type="Gene3D" id="3.40.50.620">
    <property type="entry name" value="HUPs"/>
    <property type="match status" value="3"/>
</dbReference>
<dbReference type="InterPro" id="IPR009008">
    <property type="entry name" value="Val/Leu/Ile-tRNA-synth_edit"/>
</dbReference>
<evidence type="ECO:0000259" key="13">
    <source>
        <dbReference type="Pfam" id="PF00133"/>
    </source>
</evidence>
<reference evidence="17" key="2">
    <citation type="submission" date="2024-04" db="EMBL/GenBank/DDBJ databases">
        <authorList>
            <person name="Chen Y."/>
            <person name="Shah S."/>
            <person name="Dougan E. K."/>
            <person name="Thang M."/>
            <person name="Chan C."/>
        </authorList>
    </citation>
    <scope>NUCLEOTIDE SEQUENCE [LARGE SCALE GENOMIC DNA]</scope>
</reference>
<evidence type="ECO:0000256" key="9">
    <source>
        <dbReference type="ARBA" id="ARBA00030520"/>
    </source>
</evidence>
<dbReference type="GO" id="GO:0002161">
    <property type="term" value="F:aminoacyl-tRNA deacylase activity"/>
    <property type="evidence" value="ECO:0007669"/>
    <property type="project" value="InterPro"/>
</dbReference>
<feature type="region of interest" description="Disordered" evidence="12">
    <location>
        <begin position="943"/>
        <end position="1035"/>
    </location>
</feature>
<dbReference type="CDD" id="cd07958">
    <property type="entry name" value="Anticodon_Ia_Leu_BEm"/>
    <property type="match status" value="1"/>
</dbReference>
<evidence type="ECO:0000256" key="7">
    <source>
        <dbReference type="ARBA" id="ARBA00022917"/>
    </source>
</evidence>
<feature type="domain" description="Leucyl-tRNA synthetase editing" evidence="15">
    <location>
        <begin position="294"/>
        <end position="472"/>
    </location>
</feature>
<dbReference type="NCBIfam" id="TIGR00396">
    <property type="entry name" value="leuS_bact"/>
    <property type="match status" value="1"/>
</dbReference>
<keyword evidence="4 11" id="KW-0436">Ligase</keyword>
<dbReference type="HAMAP" id="MF_00049_B">
    <property type="entry name" value="Leu_tRNA_synth_B"/>
    <property type="match status" value="1"/>
</dbReference>
<dbReference type="Pfam" id="PF08264">
    <property type="entry name" value="Anticodon_1"/>
    <property type="match status" value="1"/>
</dbReference>
<feature type="domain" description="Aminoacyl-tRNA synthetase class Ia" evidence="13">
    <location>
        <begin position="13"/>
        <end position="145"/>
    </location>
</feature>
<evidence type="ECO:0000313" key="16">
    <source>
        <dbReference type="EMBL" id="CAI3971966.1"/>
    </source>
</evidence>
<evidence type="ECO:0000313" key="17">
    <source>
        <dbReference type="EMBL" id="CAL1125341.1"/>
    </source>
</evidence>
<gene>
    <name evidence="16" type="ORF">C1SCF055_LOCUS556</name>
</gene>
<reference evidence="16" key="1">
    <citation type="submission" date="2022-10" db="EMBL/GenBank/DDBJ databases">
        <authorList>
            <person name="Chen Y."/>
            <person name="Dougan E. K."/>
            <person name="Chan C."/>
            <person name="Rhodes N."/>
            <person name="Thang M."/>
        </authorList>
    </citation>
    <scope>NUCLEOTIDE SEQUENCE</scope>
</reference>
<dbReference type="EC" id="6.1.1.4" evidence="2"/>
<evidence type="ECO:0000256" key="10">
    <source>
        <dbReference type="ARBA" id="ARBA00047469"/>
    </source>
</evidence>
<keyword evidence="6 11" id="KW-0067">ATP-binding</keyword>
<dbReference type="InterPro" id="IPR002302">
    <property type="entry name" value="Leu-tRNA-ligase"/>
</dbReference>
<dbReference type="GO" id="GO:0005829">
    <property type="term" value="C:cytosol"/>
    <property type="evidence" value="ECO:0007669"/>
    <property type="project" value="TreeGrafter"/>
</dbReference>
<proteinExistence type="inferred from homology"/>
<evidence type="ECO:0000256" key="12">
    <source>
        <dbReference type="SAM" id="MobiDB-lite"/>
    </source>
</evidence>
<dbReference type="SUPFAM" id="SSF51126">
    <property type="entry name" value="Pectin lyase-like"/>
    <property type="match status" value="1"/>
</dbReference>
<dbReference type="PANTHER" id="PTHR43740">
    <property type="entry name" value="LEUCYL-TRNA SYNTHETASE"/>
    <property type="match status" value="1"/>
</dbReference>
<dbReference type="PRINTS" id="PR00985">
    <property type="entry name" value="TRNASYNTHLEU"/>
</dbReference>
<dbReference type="InterPro" id="IPR009080">
    <property type="entry name" value="tRNAsynth_Ia_anticodon-bd"/>
</dbReference>
<dbReference type="FunFam" id="3.40.50.620:FF:000056">
    <property type="entry name" value="Leucine--tRNA ligase"/>
    <property type="match status" value="1"/>
</dbReference>
<dbReference type="Gene3D" id="3.90.740.10">
    <property type="entry name" value="Valyl/Leucyl/Isoleucyl-tRNA synthetase, editing domain"/>
    <property type="match status" value="1"/>
</dbReference>
<dbReference type="FunFam" id="3.40.50.620:FF:000087">
    <property type="entry name" value="Leucine--tRNA ligase"/>
    <property type="match status" value="1"/>
</dbReference>
<dbReference type="InterPro" id="IPR025709">
    <property type="entry name" value="Leu_tRNA-synth_edit"/>
</dbReference>
<comment type="similarity">
    <text evidence="1 11">Belongs to the class-I aminoacyl-tRNA synthetase family.</text>
</comment>
<dbReference type="Pfam" id="PF00133">
    <property type="entry name" value="tRNA-synt_1"/>
    <property type="match status" value="2"/>
</dbReference>
<evidence type="ECO:0000313" key="18">
    <source>
        <dbReference type="Proteomes" id="UP001152797"/>
    </source>
</evidence>
<dbReference type="EMBL" id="CAMXCT030000001">
    <property type="protein sequence ID" value="CAL4759278.1"/>
    <property type="molecule type" value="Genomic_DNA"/>
</dbReference>